<reference evidence="1" key="1">
    <citation type="journal article" date="2020" name="J. ISSAAS">
        <title>Lactobacilli and other gastrointestinal microbiota of Peromyscus leucopus, reservoir host for agents of Lyme disease and other zoonoses in North America.</title>
        <authorList>
            <person name="Milovic A."/>
            <person name="Bassam K."/>
            <person name="Shao H."/>
            <person name="Chatzistamou I."/>
            <person name="Tufts D.M."/>
            <person name="Diuk-Wasser M."/>
            <person name="Barbour A.G."/>
        </authorList>
    </citation>
    <scope>NUCLEOTIDE SEQUENCE</scope>
    <source>
        <strain evidence="1">LL50</strain>
    </source>
</reference>
<dbReference type="AlphaFoldDB" id="A0A650ENR5"/>
<accession>A0A650ENR5</accession>
<sequence>MKIKSVFSKKFERYGEVLRGYDVGDLLQKLDETTEKPSDKVIYEPSDSGLESLAVAKQFSTNAYGGMPIQVGYCNGFNTKLNCLEWHRGSEINIPSGDIVLLLAPLQSVKKGRLHTDAVEAFFVPAKTVVQIYETTLHYAPCNAVNGNEVSNDGFRVIIILPKGTNLEKPKIGEVDAEDKLLWAANKWLIAHSDTSEAKAGAFVGLDGVNIDLTSSNRRK</sequence>
<gene>
    <name evidence="1" type="ORF">Unknown280_1020</name>
</gene>
<organism evidence="1">
    <name type="scientific">uncultured Spirochaetaceae bacterium</name>
    <dbReference type="NCBI Taxonomy" id="201186"/>
    <lineage>
        <taxon>Bacteria</taxon>
        <taxon>Pseudomonadati</taxon>
        <taxon>Spirochaetota</taxon>
        <taxon>Spirochaetia</taxon>
        <taxon>Spirochaetales</taxon>
        <taxon>Spirochaetaceae</taxon>
        <taxon>environmental samples</taxon>
    </lineage>
</organism>
<protein>
    <submittedName>
        <fullName evidence="1">DUF4867 domain-containing protein</fullName>
    </submittedName>
</protein>
<dbReference type="Pfam" id="PF16161">
    <property type="entry name" value="DUF4867"/>
    <property type="match status" value="1"/>
</dbReference>
<dbReference type="EMBL" id="MN577574">
    <property type="protein sequence ID" value="QGT51410.1"/>
    <property type="molecule type" value="Genomic_DNA"/>
</dbReference>
<proteinExistence type="predicted"/>
<evidence type="ECO:0000313" key="1">
    <source>
        <dbReference type="EMBL" id="QGT51410.1"/>
    </source>
</evidence>
<name>A0A650ENR5_9SPIO</name>
<dbReference type="InterPro" id="IPR032358">
    <property type="entry name" value="DUF4867"/>
</dbReference>